<accession>A0AAU7CDZ1</accession>
<sequence length="310" mass="33806">MSDNQTSDAGDATVPPANSQPIETPARPDPGAPESSPAKVPRWRRYLIRGLKILAFVVIFWLLSAYVLLPALWRHYEHQPGLENAPKTTLTSQGIPGDPLNVGLIGAEKELLHAMLGSGWDPADPVTLRTSLRIAGSVLRDRPYPDAPVSNLFLFGRKQDLAFEQPVGNSASHRHHVRFWKTKEVGRDGAPLWLGSATYDRSVGLSHLTGQITHHIGPDIDAERGGLMADLRKAGWLTELFQVTGVGATLLGRNGGGDRYYTDGELTVGVLAAEGDKNTKFARLENPVAIQIKQQLWSAMRPLLQSLPAQ</sequence>
<keyword evidence="2" id="KW-0812">Transmembrane</keyword>
<keyword evidence="2" id="KW-0472">Membrane</keyword>
<dbReference type="RefSeq" id="WP_406696041.1">
    <property type="nucleotide sequence ID" value="NZ_CP155447.1"/>
</dbReference>
<keyword evidence="2" id="KW-1133">Transmembrane helix</keyword>
<name>A0AAU7CDZ1_9BACT</name>
<proteinExistence type="predicted"/>
<dbReference type="AlphaFoldDB" id="A0AAU7CDZ1"/>
<feature type="transmembrane region" description="Helical" evidence="2">
    <location>
        <begin position="53"/>
        <end position="73"/>
    </location>
</feature>
<protein>
    <submittedName>
        <fullName evidence="4">LssY C-terminal domain-containing protein</fullName>
    </submittedName>
</protein>
<organism evidence="4">
    <name type="scientific">Singulisphaera sp. Ch08</name>
    <dbReference type="NCBI Taxonomy" id="3120278"/>
    <lineage>
        <taxon>Bacteria</taxon>
        <taxon>Pseudomonadati</taxon>
        <taxon>Planctomycetota</taxon>
        <taxon>Planctomycetia</taxon>
        <taxon>Isosphaerales</taxon>
        <taxon>Isosphaeraceae</taxon>
        <taxon>Singulisphaera</taxon>
    </lineage>
</organism>
<feature type="region of interest" description="Disordered" evidence="1">
    <location>
        <begin position="1"/>
        <end position="38"/>
    </location>
</feature>
<dbReference type="Pfam" id="PF14067">
    <property type="entry name" value="LssY_C"/>
    <property type="match status" value="1"/>
</dbReference>
<evidence type="ECO:0000256" key="1">
    <source>
        <dbReference type="SAM" id="MobiDB-lite"/>
    </source>
</evidence>
<gene>
    <name evidence="4" type="ORF">V5E97_34100</name>
</gene>
<feature type="domain" description="LssY-like C-terminal" evidence="3">
    <location>
        <begin position="83"/>
        <end position="266"/>
    </location>
</feature>
<dbReference type="EMBL" id="CP155447">
    <property type="protein sequence ID" value="XBH03305.1"/>
    <property type="molecule type" value="Genomic_DNA"/>
</dbReference>
<evidence type="ECO:0000313" key="4">
    <source>
        <dbReference type="EMBL" id="XBH03305.1"/>
    </source>
</evidence>
<evidence type="ECO:0000259" key="3">
    <source>
        <dbReference type="Pfam" id="PF14067"/>
    </source>
</evidence>
<dbReference type="InterPro" id="IPR025902">
    <property type="entry name" value="LssY-like-C_dom"/>
</dbReference>
<reference evidence="4" key="1">
    <citation type="submission" date="2024-05" db="EMBL/GenBank/DDBJ databases">
        <title>Planctomycetes of the genus Singulisphaera possess chitinolytic capabilities.</title>
        <authorList>
            <person name="Ivanova A."/>
        </authorList>
    </citation>
    <scope>NUCLEOTIDE SEQUENCE</scope>
    <source>
        <strain evidence="4">Ch08T</strain>
    </source>
</reference>
<evidence type="ECO:0000256" key="2">
    <source>
        <dbReference type="SAM" id="Phobius"/>
    </source>
</evidence>